<dbReference type="InterPro" id="IPR052342">
    <property type="entry name" value="MCH/BMMD"/>
</dbReference>
<dbReference type="Gene3D" id="3.10.129.10">
    <property type="entry name" value="Hotdog Thioesterase"/>
    <property type="match status" value="1"/>
</dbReference>
<organism evidence="2 3">
    <name type="scientific">Sulfobacillus acidophilus</name>
    <dbReference type="NCBI Taxonomy" id="53633"/>
    <lineage>
        <taxon>Bacteria</taxon>
        <taxon>Bacillati</taxon>
        <taxon>Bacillota</taxon>
        <taxon>Clostridia</taxon>
        <taxon>Eubacteriales</taxon>
        <taxon>Clostridiales Family XVII. Incertae Sedis</taxon>
        <taxon>Sulfobacillus</taxon>
    </lineage>
</organism>
<dbReference type="InterPro" id="IPR029069">
    <property type="entry name" value="HotDog_dom_sf"/>
</dbReference>
<dbReference type="PANTHER" id="PTHR43664">
    <property type="entry name" value="MONOAMINE OXIDASE-RELATED"/>
    <property type="match status" value="1"/>
</dbReference>
<evidence type="ECO:0000259" key="1">
    <source>
        <dbReference type="Pfam" id="PF01575"/>
    </source>
</evidence>
<sequence>MGQLFEDILIGEQITTPARTITETDVVQFAQLTGDFNPLHTDHVYARHSSFKAPIAHGLLGLGIATGLVARLGIFDEATTAFLAIENWSFKHPIFFGDTIHVQITVLNKRDTKDGKHGIVYRQLNVINHRDELVQTGVFVAMIKKRI</sequence>
<gene>
    <name evidence="2" type="ORF">C7B45_01655</name>
</gene>
<comment type="caution">
    <text evidence="2">The sequence shown here is derived from an EMBL/GenBank/DDBJ whole genome shotgun (WGS) entry which is preliminary data.</text>
</comment>
<dbReference type="EMBL" id="PXYV01000003">
    <property type="protein sequence ID" value="PSR23826.1"/>
    <property type="molecule type" value="Genomic_DNA"/>
</dbReference>
<protein>
    <submittedName>
        <fullName evidence="2">Dehydratase</fullName>
    </submittedName>
</protein>
<feature type="domain" description="MaoC-like" evidence="1">
    <location>
        <begin position="10"/>
        <end position="122"/>
    </location>
</feature>
<dbReference type="SUPFAM" id="SSF54637">
    <property type="entry name" value="Thioesterase/thiol ester dehydrase-isomerase"/>
    <property type="match status" value="1"/>
</dbReference>
<evidence type="ECO:0000313" key="3">
    <source>
        <dbReference type="Proteomes" id="UP000241848"/>
    </source>
</evidence>
<reference evidence="2 3" key="1">
    <citation type="journal article" date="2014" name="BMC Genomics">
        <title>Comparison of environmental and isolate Sulfobacillus genomes reveals diverse carbon, sulfur, nitrogen, and hydrogen metabolisms.</title>
        <authorList>
            <person name="Justice N.B."/>
            <person name="Norman A."/>
            <person name="Brown C.T."/>
            <person name="Singh A."/>
            <person name="Thomas B.C."/>
            <person name="Banfield J.F."/>
        </authorList>
    </citation>
    <scope>NUCLEOTIDE SEQUENCE [LARGE SCALE GENOMIC DNA]</scope>
    <source>
        <strain evidence="2">AMDSBA3</strain>
    </source>
</reference>
<accession>A0A2T2WNM2</accession>
<dbReference type="Pfam" id="PF01575">
    <property type="entry name" value="MaoC_dehydratas"/>
    <property type="match status" value="1"/>
</dbReference>
<dbReference type="AlphaFoldDB" id="A0A2T2WNM2"/>
<dbReference type="Proteomes" id="UP000241848">
    <property type="component" value="Unassembled WGS sequence"/>
</dbReference>
<proteinExistence type="predicted"/>
<dbReference type="InterPro" id="IPR002539">
    <property type="entry name" value="MaoC-like_dom"/>
</dbReference>
<dbReference type="PANTHER" id="PTHR43664:SF1">
    <property type="entry name" value="BETA-METHYLMALYL-COA DEHYDRATASE"/>
    <property type="match status" value="1"/>
</dbReference>
<evidence type="ECO:0000313" key="2">
    <source>
        <dbReference type="EMBL" id="PSR23826.1"/>
    </source>
</evidence>
<name>A0A2T2WNM2_9FIRM</name>